<dbReference type="PANTHER" id="PTHR42743">
    <property type="entry name" value="AMINO-ACID AMINOTRANSFERASE"/>
    <property type="match status" value="1"/>
</dbReference>
<dbReference type="GO" id="GO:0046394">
    <property type="term" value="P:carboxylic acid biosynthetic process"/>
    <property type="evidence" value="ECO:0007669"/>
    <property type="project" value="UniProtKB-ARBA"/>
</dbReference>
<dbReference type="Pfam" id="PF01063">
    <property type="entry name" value="Aminotran_4"/>
    <property type="match status" value="1"/>
</dbReference>
<gene>
    <name evidence="4" type="ORF">I6U51_22645</name>
</gene>
<dbReference type="InterPro" id="IPR001544">
    <property type="entry name" value="Aminotrans_IV"/>
</dbReference>
<dbReference type="InterPro" id="IPR036038">
    <property type="entry name" value="Aminotransferase-like"/>
</dbReference>
<proteinExistence type="inferred from homology"/>
<dbReference type="FunFam" id="3.20.10.10:FF:000002">
    <property type="entry name" value="D-alanine aminotransferase"/>
    <property type="match status" value="1"/>
</dbReference>
<keyword evidence="4" id="KW-0808">Transferase</keyword>
<dbReference type="InterPro" id="IPR043131">
    <property type="entry name" value="BCAT-like_N"/>
</dbReference>
<accession>A0A934M950</accession>
<evidence type="ECO:0000313" key="4">
    <source>
        <dbReference type="EMBL" id="MBI6875476.1"/>
    </source>
</evidence>
<dbReference type="Gene3D" id="3.20.10.10">
    <property type="entry name" value="D-amino Acid Aminotransferase, subunit A, domain 2"/>
    <property type="match status" value="1"/>
</dbReference>
<dbReference type="Gene3D" id="3.30.470.10">
    <property type="match status" value="1"/>
</dbReference>
<name>A0A934M950_9CLOT</name>
<comment type="similarity">
    <text evidence="2">Belongs to the class-IV pyridoxal-phosphate-dependent aminotransferase family.</text>
</comment>
<protein>
    <submittedName>
        <fullName evidence="4">Aminotransferase class IV</fullName>
    </submittedName>
</protein>
<dbReference type="CDD" id="cd00449">
    <property type="entry name" value="PLPDE_IV"/>
    <property type="match status" value="1"/>
</dbReference>
<dbReference type="RefSeq" id="WP_211144819.1">
    <property type="nucleotide sequence ID" value="NZ_JAEEGB010000045.1"/>
</dbReference>
<dbReference type="EMBL" id="JAEEGB010000045">
    <property type="protein sequence ID" value="MBI6875476.1"/>
    <property type="molecule type" value="Genomic_DNA"/>
</dbReference>
<evidence type="ECO:0000256" key="2">
    <source>
        <dbReference type="ARBA" id="ARBA00009320"/>
    </source>
</evidence>
<sequence length="252" mass="29347">MIVLNGELIEGQKVFLDQGFYFGRGLFETILVKNKPVFLKEHLNRINNDLKVIGINRYIEEDDVIYAIDKLKCTDCILKLVATEKNVIFTDRKNSYSKEQYEKGFSVKISSIRRNKYSTMTYLKSLNYLENILEHDKCIDEGYNEVLFLNTEDNLAEGSISNVYFIKNEKIYTPSVDCGLLNGTVRKFIINNFEVVEGKFQKEDLVASDGIFLTNSVMGIMKVSTLCNKEFQDNIIIENIRQYYENYIKEKY</sequence>
<keyword evidence="3" id="KW-0663">Pyridoxal phosphate</keyword>
<dbReference type="Proteomes" id="UP000622687">
    <property type="component" value="Unassembled WGS sequence"/>
</dbReference>
<dbReference type="SUPFAM" id="SSF56752">
    <property type="entry name" value="D-aminoacid aminotransferase-like PLP-dependent enzymes"/>
    <property type="match status" value="1"/>
</dbReference>
<dbReference type="GO" id="GO:0008652">
    <property type="term" value="P:amino acid biosynthetic process"/>
    <property type="evidence" value="ECO:0007669"/>
    <property type="project" value="UniProtKB-ARBA"/>
</dbReference>
<comment type="caution">
    <text evidence="4">The sequence shown here is derived from an EMBL/GenBank/DDBJ whole genome shotgun (WGS) entry which is preliminary data.</text>
</comment>
<dbReference type="PANTHER" id="PTHR42743:SF11">
    <property type="entry name" value="AMINODEOXYCHORISMATE LYASE"/>
    <property type="match status" value="1"/>
</dbReference>
<comment type="cofactor">
    <cofactor evidence="1">
        <name>pyridoxal 5'-phosphate</name>
        <dbReference type="ChEBI" id="CHEBI:597326"/>
    </cofactor>
</comment>
<dbReference type="GO" id="GO:0005829">
    <property type="term" value="C:cytosol"/>
    <property type="evidence" value="ECO:0007669"/>
    <property type="project" value="TreeGrafter"/>
</dbReference>
<dbReference type="GO" id="GO:0008483">
    <property type="term" value="F:transaminase activity"/>
    <property type="evidence" value="ECO:0007669"/>
    <property type="project" value="UniProtKB-KW"/>
</dbReference>
<organism evidence="4 5">
    <name type="scientific">Clostridium aciditolerans</name>
    <dbReference type="NCBI Taxonomy" id="339861"/>
    <lineage>
        <taxon>Bacteria</taxon>
        <taxon>Bacillati</taxon>
        <taxon>Bacillota</taxon>
        <taxon>Clostridia</taxon>
        <taxon>Eubacteriales</taxon>
        <taxon>Clostridiaceae</taxon>
        <taxon>Clostridium</taxon>
    </lineage>
</organism>
<evidence type="ECO:0000313" key="5">
    <source>
        <dbReference type="Proteomes" id="UP000622687"/>
    </source>
</evidence>
<dbReference type="AlphaFoldDB" id="A0A934M950"/>
<dbReference type="InterPro" id="IPR050571">
    <property type="entry name" value="Class-IV_PLP-Dep_Aminotrnsfr"/>
</dbReference>
<reference evidence="4" key="1">
    <citation type="submission" date="2020-12" db="EMBL/GenBank/DDBJ databases">
        <title>Clostridium thailandense sp. nov., a novel acetogenic bacterium isolated from peat land soil in Thailand.</title>
        <authorList>
            <person name="Chaikitkaew S."/>
            <person name="Birkeland N.K."/>
        </authorList>
    </citation>
    <scope>NUCLEOTIDE SEQUENCE</scope>
    <source>
        <strain evidence="4">DSM 17425</strain>
    </source>
</reference>
<evidence type="ECO:0000256" key="3">
    <source>
        <dbReference type="ARBA" id="ARBA00022898"/>
    </source>
</evidence>
<keyword evidence="5" id="KW-1185">Reference proteome</keyword>
<dbReference type="InterPro" id="IPR043132">
    <property type="entry name" value="BCAT-like_C"/>
</dbReference>
<evidence type="ECO:0000256" key="1">
    <source>
        <dbReference type="ARBA" id="ARBA00001933"/>
    </source>
</evidence>
<keyword evidence="4" id="KW-0032">Aminotransferase</keyword>